<dbReference type="InterPro" id="IPR031975">
    <property type="entry name" value="Pilin_GH"/>
</dbReference>
<sequence length="173" mass="19157">MNKTVLKLYKFSAGLPIFNKLIASSLLFGLLGGIAAIANAQVQNPAERARQAEPQQIMDMLNRAQQDFYREYGRFASKIEHLGFCNLQKSKNYGYIIFPPNDPTQSVLMVAKPFRPDLKMYSSGVFVTKTQDKSLTVAGVCETIKSVAIPGMPKYSNKGKSPIECPAGYQLVK</sequence>
<dbReference type="EMBL" id="JAMPKK010000086">
    <property type="protein sequence ID" value="MEP0867766.1"/>
    <property type="molecule type" value="Genomic_DNA"/>
</dbReference>
<keyword evidence="2" id="KW-1185">Reference proteome</keyword>
<protein>
    <submittedName>
        <fullName evidence="1">Type IV pilin-like G/H family protein</fullName>
    </submittedName>
</protein>
<gene>
    <name evidence="1" type="ORF">NDI37_25300</name>
</gene>
<dbReference type="RefSeq" id="WP_190420772.1">
    <property type="nucleotide sequence ID" value="NZ_JAMPKK010000086.1"/>
</dbReference>
<dbReference type="SUPFAM" id="SSF54523">
    <property type="entry name" value="Pili subunits"/>
    <property type="match status" value="1"/>
</dbReference>
<dbReference type="Proteomes" id="UP001442494">
    <property type="component" value="Unassembled WGS sequence"/>
</dbReference>
<reference evidence="1 2" key="1">
    <citation type="submission" date="2022-04" db="EMBL/GenBank/DDBJ databases">
        <title>Positive selection, recombination, and allopatry shape intraspecific diversity of widespread and dominant cyanobacteria.</title>
        <authorList>
            <person name="Wei J."/>
            <person name="Shu W."/>
            <person name="Hu C."/>
        </authorList>
    </citation>
    <scope>NUCLEOTIDE SEQUENCE [LARGE SCALE GENOMIC DNA]</scope>
    <source>
        <strain evidence="1 2">GB2-A5</strain>
    </source>
</reference>
<dbReference type="InterPro" id="IPR045584">
    <property type="entry name" value="Pilin-like"/>
</dbReference>
<evidence type="ECO:0000313" key="2">
    <source>
        <dbReference type="Proteomes" id="UP001442494"/>
    </source>
</evidence>
<proteinExistence type="predicted"/>
<organism evidence="1 2">
    <name type="scientific">Funiculus sociatus GB2-A5</name>
    <dbReference type="NCBI Taxonomy" id="2933946"/>
    <lineage>
        <taxon>Bacteria</taxon>
        <taxon>Bacillati</taxon>
        <taxon>Cyanobacteriota</taxon>
        <taxon>Cyanophyceae</taxon>
        <taxon>Coleofasciculales</taxon>
        <taxon>Coleofasciculaceae</taxon>
        <taxon>Funiculus</taxon>
    </lineage>
</organism>
<comment type="caution">
    <text evidence="1">The sequence shown here is derived from an EMBL/GenBank/DDBJ whole genome shotgun (WGS) entry which is preliminary data.</text>
</comment>
<accession>A0ABV0JWI7</accession>
<dbReference type="Pfam" id="PF16734">
    <property type="entry name" value="Pilin_GH"/>
    <property type="match status" value="1"/>
</dbReference>
<evidence type="ECO:0000313" key="1">
    <source>
        <dbReference type="EMBL" id="MEP0867766.1"/>
    </source>
</evidence>
<name>A0ABV0JWI7_9CYAN</name>